<dbReference type="Proteomes" id="UP000502831">
    <property type="component" value="Chromosome"/>
</dbReference>
<keyword evidence="2" id="KW-0472">Membrane</keyword>
<dbReference type="RefSeq" id="WP_087439468.1">
    <property type="nucleotide sequence ID" value="NZ_CP021416.1"/>
</dbReference>
<name>A0A1Y0HQH5_9BACT</name>
<keyword evidence="1" id="KW-0175">Coiled coil</keyword>
<proteinExistence type="predicted"/>
<dbReference type="OrthoDB" id="9806096at2"/>
<feature type="transmembrane region" description="Helical" evidence="2">
    <location>
        <begin position="171"/>
        <end position="191"/>
    </location>
</feature>
<sequence length="192" mass="21738">MESNAIEEHLKQVEEAIAEVEHKEEEVEGWLSYISLSTAIIAIVTALVGLYESQITSKTILTKNEAVLYQSQASDQWNFYQAKSVKAHIYTVNAEIYPDKAEDFKKKVAVYKKEQEEIKAEAERIEGLKELRNEQSDHYYHIHHILSFAITFLQISIALASISALTRNKKFWMGSLVLSGIGAIIAGYCLVL</sequence>
<evidence type="ECO:0000256" key="2">
    <source>
        <dbReference type="SAM" id="Phobius"/>
    </source>
</evidence>
<organism evidence="3 5">
    <name type="scientific">Sulfurospirillum diekertiae</name>
    <dbReference type="NCBI Taxonomy" id="1854492"/>
    <lineage>
        <taxon>Bacteria</taxon>
        <taxon>Pseudomonadati</taxon>
        <taxon>Campylobacterota</taxon>
        <taxon>Epsilonproteobacteria</taxon>
        <taxon>Campylobacterales</taxon>
        <taxon>Sulfurospirillaceae</taxon>
        <taxon>Sulfurospirillum</taxon>
    </lineage>
</organism>
<accession>A0A1Y0HQH5</accession>
<dbReference type="InterPro" id="IPR025570">
    <property type="entry name" value="DUF4337"/>
</dbReference>
<dbReference type="Pfam" id="PF14235">
    <property type="entry name" value="DUF4337"/>
    <property type="match status" value="1"/>
</dbReference>
<reference evidence="5" key="2">
    <citation type="submission" date="2017-05" db="EMBL/GenBank/DDBJ databases">
        <title>Dechlorination kinetics govern the competition between two new strains of the genus Sulfurospirillum.</title>
        <authorList>
            <person name="Buttet G.F."/>
            <person name="Murray A.M."/>
            <person name="Goris T."/>
            <person name="Burion M."/>
            <person name="Lin B."/>
            <person name="Rolle M."/>
            <person name="Maillard J."/>
        </authorList>
    </citation>
    <scope>NUCLEOTIDE SEQUENCE [LARGE SCALE GENOMIC DNA]</scope>
    <source>
        <strain evidence="5">SL2-1</strain>
    </source>
</reference>
<keyword evidence="2" id="KW-1133">Transmembrane helix</keyword>
<feature type="transmembrane region" description="Helical" evidence="2">
    <location>
        <begin position="30"/>
        <end position="51"/>
    </location>
</feature>
<reference evidence="4 6" key="1">
    <citation type="journal article" date="2017" name="Environ. Sci. Technol.">
        <title>Organohalide Respiration with Chlorinated Ethenes under Low pH Conditions.</title>
        <authorList>
            <person name="Yang Y."/>
            <person name="Capiro N.L."/>
            <person name="Marcet T.F."/>
            <person name="Yan J."/>
            <person name="Pennell K.D."/>
            <person name="Loffler F.E."/>
        </authorList>
    </citation>
    <scope>NUCLEOTIDE SEQUENCE [LARGE SCALE GENOMIC DNA]</scope>
    <source>
        <strain evidence="4 6">ACSDCE</strain>
    </source>
</reference>
<dbReference type="EMBL" id="CP039734">
    <property type="protein sequence ID" value="QIR75700.1"/>
    <property type="molecule type" value="Genomic_DNA"/>
</dbReference>
<reference evidence="4" key="4">
    <citation type="submission" date="2020-08" db="EMBL/GenBank/DDBJ databases">
        <authorList>
            <person name="Yang Y."/>
            <person name="Huo L."/>
            <person name="Yan J."/>
        </authorList>
    </citation>
    <scope>NUCLEOTIDE SEQUENCE</scope>
    <source>
        <strain evidence="4">ACSDCE</strain>
    </source>
</reference>
<protein>
    <submittedName>
        <fullName evidence="4">DUF4337 domain-containing protein</fullName>
    </submittedName>
</protein>
<dbReference type="EMBL" id="CP021416">
    <property type="protein sequence ID" value="ARU49776.1"/>
    <property type="molecule type" value="Genomic_DNA"/>
</dbReference>
<feature type="transmembrane region" description="Helical" evidence="2">
    <location>
        <begin position="145"/>
        <end position="165"/>
    </location>
</feature>
<accession>A0A6G9VS60</accession>
<keyword evidence="2" id="KW-0812">Transmembrane</keyword>
<feature type="coiled-coil region" evidence="1">
    <location>
        <begin position="101"/>
        <end position="131"/>
    </location>
</feature>
<reference evidence="3" key="3">
    <citation type="journal article" date="2018" name="FEMS Microbiol. Ecol.">
        <title>Coexistence of two distinct Sulfurospirillum populations respiring tetrachloroethene-genomic and kinetic considerations. .</title>
        <authorList>
            <person name="Buttet G.F."/>
            <person name="Murray A.M."/>
            <person name="Goris T."/>
            <person name="Burion M."/>
            <person name="Jin B."/>
            <person name="Rolle M."/>
            <person name="Holliger C."/>
            <person name="Maillard J."/>
        </authorList>
    </citation>
    <scope>NUCLEOTIDE SEQUENCE</scope>
    <source>
        <strain evidence="3">SL2-1</strain>
    </source>
</reference>
<evidence type="ECO:0000313" key="3">
    <source>
        <dbReference type="EMBL" id="ARU49776.1"/>
    </source>
</evidence>
<evidence type="ECO:0000313" key="6">
    <source>
        <dbReference type="Proteomes" id="UP000502831"/>
    </source>
</evidence>
<dbReference type="KEGG" id="suls:Sdiek1_2628"/>
<evidence type="ECO:0000313" key="4">
    <source>
        <dbReference type="EMBL" id="QIR75700.1"/>
    </source>
</evidence>
<dbReference type="AlphaFoldDB" id="A0A1Y0HQH5"/>
<evidence type="ECO:0000313" key="5">
    <source>
        <dbReference type="Proteomes" id="UP000196005"/>
    </source>
</evidence>
<gene>
    <name evidence="4" type="ORF">FA584_05545</name>
    <name evidence="3" type="ORF">Sdiek1_2628</name>
</gene>
<keyword evidence="5" id="KW-1185">Reference proteome</keyword>
<dbReference type="Proteomes" id="UP000196005">
    <property type="component" value="Chromosome"/>
</dbReference>
<evidence type="ECO:0000256" key="1">
    <source>
        <dbReference type="SAM" id="Coils"/>
    </source>
</evidence>